<keyword evidence="7" id="KW-1185">Reference proteome</keyword>
<dbReference type="GO" id="GO:0030170">
    <property type="term" value="F:pyridoxal phosphate binding"/>
    <property type="evidence" value="ECO:0007669"/>
    <property type="project" value="InterPro"/>
</dbReference>
<comment type="cofactor">
    <cofactor evidence="1">
        <name>pyridoxal 5'-phosphate</name>
        <dbReference type="ChEBI" id="CHEBI:597326"/>
    </cofactor>
</comment>
<dbReference type="InterPro" id="IPR015421">
    <property type="entry name" value="PyrdxlP-dep_Trfase_major"/>
</dbReference>
<evidence type="ECO:0000256" key="4">
    <source>
        <dbReference type="RuleBase" id="RU003560"/>
    </source>
</evidence>
<dbReference type="CDD" id="cd00610">
    <property type="entry name" value="OAT_like"/>
    <property type="match status" value="1"/>
</dbReference>
<comment type="similarity">
    <text evidence="2 4">Belongs to the class-III pyridoxal-phosphate-dependent aminotransferase family.</text>
</comment>
<dbReference type="SUPFAM" id="SSF53383">
    <property type="entry name" value="PLP-dependent transferases"/>
    <property type="match status" value="1"/>
</dbReference>
<dbReference type="STRING" id="36050.A0A1B8AXF8"/>
<evidence type="ECO:0000313" key="6">
    <source>
        <dbReference type="EMBL" id="OBS25203.1"/>
    </source>
</evidence>
<evidence type="ECO:0000256" key="3">
    <source>
        <dbReference type="ARBA" id="ARBA00022898"/>
    </source>
</evidence>
<dbReference type="GO" id="GO:0005829">
    <property type="term" value="C:cytosol"/>
    <property type="evidence" value="ECO:0007669"/>
    <property type="project" value="TreeGrafter"/>
</dbReference>
<dbReference type="InterPro" id="IPR005814">
    <property type="entry name" value="Aminotrans_3"/>
</dbReference>
<name>A0A1B8AXF8_FUSPO</name>
<dbReference type="InterPro" id="IPR015422">
    <property type="entry name" value="PyrdxlP-dep_Trfase_small"/>
</dbReference>
<evidence type="ECO:0000256" key="2">
    <source>
        <dbReference type="ARBA" id="ARBA00008954"/>
    </source>
</evidence>
<feature type="region of interest" description="Disordered" evidence="5">
    <location>
        <begin position="1"/>
        <end position="22"/>
    </location>
</feature>
<dbReference type="InterPro" id="IPR049704">
    <property type="entry name" value="Aminotrans_3_PPA_site"/>
</dbReference>
<comment type="caution">
    <text evidence="6">The sequence shown here is derived from an EMBL/GenBank/DDBJ whole genome shotgun (WGS) entry which is preliminary data.</text>
</comment>
<keyword evidence="3 4" id="KW-0663">Pyridoxal phosphate</keyword>
<dbReference type="GO" id="GO:0008483">
    <property type="term" value="F:transaminase activity"/>
    <property type="evidence" value="ECO:0007669"/>
    <property type="project" value="InterPro"/>
</dbReference>
<evidence type="ECO:0000256" key="5">
    <source>
        <dbReference type="SAM" id="MobiDB-lite"/>
    </source>
</evidence>
<gene>
    <name evidence="6" type="ORF">FPOA_05738</name>
</gene>
<dbReference type="FunFam" id="3.40.640.10:FF:000004">
    <property type="entry name" value="Acetylornithine aminotransferase"/>
    <property type="match status" value="1"/>
</dbReference>
<dbReference type="PANTHER" id="PTHR43094:SF1">
    <property type="entry name" value="AMINOTRANSFERASE CLASS-III"/>
    <property type="match status" value="1"/>
</dbReference>
<reference evidence="6 7" key="1">
    <citation type="submission" date="2016-06" db="EMBL/GenBank/DDBJ databases">
        <title>Living apart together: crosstalk between the core and supernumerary genomes in a fungal plant pathogen.</title>
        <authorList>
            <person name="Vanheule A."/>
            <person name="Audenaert K."/>
            <person name="Warris S."/>
            <person name="Van De Geest H."/>
            <person name="Schijlen E."/>
            <person name="Hofte M."/>
            <person name="De Saeger S."/>
            <person name="Haesaert G."/>
            <person name="Waalwijk C."/>
            <person name="Van Der Lee T."/>
        </authorList>
    </citation>
    <scope>NUCLEOTIDE SEQUENCE [LARGE SCALE GENOMIC DNA]</scope>
    <source>
        <strain evidence="6 7">2516</strain>
    </source>
</reference>
<dbReference type="OMA" id="FWGWQAH"/>
<dbReference type="Gene3D" id="3.90.1150.10">
    <property type="entry name" value="Aspartate Aminotransferase, domain 1"/>
    <property type="match status" value="1"/>
</dbReference>
<sequence>MAPSTIGDFADVPCNQPPSTPIKPVHSEGALMHRSLVQHPYMVESAQGIELKLSSGQTIIDGCGGAAVALLGHGLEEVIQAITDQARKVSYVHTQSYTTAPAEELADVLLQGNPYGLEKAFFVGSGSEAVESALKLARQYHYENGDLDKVHIISRRQCYHGNTMATMSISTNLARRAPYHGFLYPNVSHVSPAFAYHHKHSSESEGQFTSRLLVELEEEFLRVGPQKVAAFIAETVVGATSGCVAAPAGYFKGVRALCDKYNIVMILDEIMCGIGRTGTFFAFEQEGVVPDIMTVAKGLGGGYAAIAGVLIHKRVVDVLRQGSAAFNHGHTYQAHPISCAAALAVQRIIRRDNLVERCAKMGLVLERMLREDLSGCRSVGDIRGRGLFWGVEFVKDQESKQPFDPADKFGLMVQQLAFEKGVALYPGGATIDGVNGDHILLAPPFTVTEDQLRIISQTLKQAVEAAERTVCFD</sequence>
<dbReference type="InterPro" id="IPR015424">
    <property type="entry name" value="PyrdxlP-dep_Trfase"/>
</dbReference>
<dbReference type="NCBIfam" id="NF005685">
    <property type="entry name" value="PRK07483.1"/>
    <property type="match status" value="1"/>
</dbReference>
<proteinExistence type="inferred from homology"/>
<dbReference type="EMBL" id="LYXU01000002">
    <property type="protein sequence ID" value="OBS25203.1"/>
    <property type="molecule type" value="Genomic_DNA"/>
</dbReference>
<dbReference type="Proteomes" id="UP000091967">
    <property type="component" value="Unassembled WGS sequence"/>
</dbReference>
<dbReference type="OrthoDB" id="5419315at2759"/>
<organism evidence="6 7">
    <name type="scientific">Fusarium poae</name>
    <dbReference type="NCBI Taxonomy" id="36050"/>
    <lineage>
        <taxon>Eukaryota</taxon>
        <taxon>Fungi</taxon>
        <taxon>Dikarya</taxon>
        <taxon>Ascomycota</taxon>
        <taxon>Pezizomycotina</taxon>
        <taxon>Sordariomycetes</taxon>
        <taxon>Hypocreomycetidae</taxon>
        <taxon>Hypocreales</taxon>
        <taxon>Nectriaceae</taxon>
        <taxon>Fusarium</taxon>
    </lineage>
</organism>
<evidence type="ECO:0000313" key="7">
    <source>
        <dbReference type="Proteomes" id="UP000091967"/>
    </source>
</evidence>
<evidence type="ECO:0008006" key="8">
    <source>
        <dbReference type="Google" id="ProtNLM"/>
    </source>
</evidence>
<dbReference type="Pfam" id="PF00202">
    <property type="entry name" value="Aminotran_3"/>
    <property type="match status" value="1"/>
</dbReference>
<dbReference type="PANTHER" id="PTHR43094">
    <property type="entry name" value="AMINOTRANSFERASE"/>
    <property type="match status" value="1"/>
</dbReference>
<dbReference type="PROSITE" id="PS00600">
    <property type="entry name" value="AA_TRANSFER_CLASS_3"/>
    <property type="match status" value="1"/>
</dbReference>
<accession>A0A1B8AXF8</accession>
<evidence type="ECO:0000256" key="1">
    <source>
        <dbReference type="ARBA" id="ARBA00001933"/>
    </source>
</evidence>
<dbReference type="Gene3D" id="3.40.640.10">
    <property type="entry name" value="Type I PLP-dependent aspartate aminotransferase-like (Major domain)"/>
    <property type="match status" value="1"/>
</dbReference>
<dbReference type="AlphaFoldDB" id="A0A1B8AXF8"/>
<protein>
    <recommendedName>
        <fullName evidence="8">Aminotransferase</fullName>
    </recommendedName>
</protein>